<sequence>MGSSFGLPPLSTHTGGRDCPNMSNLLGLDAGHLRAVCSRPESDCEMDKNMERKKRGLGGHATKGGIRRRCPCRGAPFSALACGSINRHSGDDAKDMQTSSPSAGASETLARPLGLCGMCQQCEVTPEDDANGYMLFTTDGDVWDLCGVCVADADTLTDGCAFCLGAAPYDSNQRRPAAAISLYNADTVVGVCDDCFPYDLGDSDDSEDDDNNGDDDDANQWHPDQYDES</sequence>
<dbReference type="Proteomes" id="UP001237152">
    <property type="component" value="Segment"/>
</dbReference>
<dbReference type="EMBL" id="MK174290">
    <property type="protein sequence ID" value="QBZ80623.1"/>
    <property type="molecule type" value="Genomic_DNA"/>
</dbReference>
<evidence type="ECO:0000313" key="2">
    <source>
        <dbReference type="EMBL" id="QBZ80623.1"/>
    </source>
</evidence>
<protein>
    <submittedName>
        <fullName evidence="2">Uncharacterized protein</fullName>
    </submittedName>
</protein>
<feature type="region of interest" description="Disordered" evidence="1">
    <location>
        <begin position="200"/>
        <end position="229"/>
    </location>
</feature>
<gene>
    <name evidence="2" type="ORF">pclt_cds_23</name>
</gene>
<organism evidence="2 3">
    <name type="scientific">Pandoravirus celtis</name>
    <dbReference type="NCBI Taxonomy" id="2568002"/>
    <lineage>
        <taxon>Viruses</taxon>
        <taxon>Pandoravirus</taxon>
    </lineage>
</organism>
<reference evidence="2" key="1">
    <citation type="journal article" date="2019" name="Front. Microbiol.">
        <title>Pandoravirus Celtis Illustrates the Microevolution Processes at Work in the Giant Pandoraviridae Genomes.</title>
        <authorList>
            <person name="Legendre M."/>
            <person name="Alempic J.M."/>
            <person name="Philippe N."/>
            <person name="Lartigue A."/>
            <person name="Jeudy S."/>
            <person name="Poirot O."/>
            <person name="Ta N.T."/>
            <person name="Nin S."/>
            <person name="Coute Y."/>
            <person name="Abergel C."/>
            <person name="Claverie J.M."/>
        </authorList>
    </citation>
    <scope>NUCLEOTIDE SEQUENCE</scope>
</reference>
<accession>A0A4D6EGW5</accession>
<evidence type="ECO:0000256" key="1">
    <source>
        <dbReference type="SAM" id="MobiDB-lite"/>
    </source>
</evidence>
<proteinExistence type="predicted"/>
<feature type="compositionally biased region" description="Acidic residues" evidence="1">
    <location>
        <begin position="201"/>
        <end position="218"/>
    </location>
</feature>
<evidence type="ECO:0000313" key="3">
    <source>
        <dbReference type="Proteomes" id="UP001237152"/>
    </source>
</evidence>
<name>A0A4D6EGW5_9VIRU</name>